<dbReference type="EMBL" id="ACEO02000014">
    <property type="protein sequence ID" value="EFC51136.1"/>
    <property type="molecule type" value="Genomic_DNA"/>
</dbReference>
<comment type="caution">
    <text evidence="1">The sequence shown here is derived from an EMBL/GenBank/DDBJ whole genome shotgun (WGS) entry which is preliminary data.</text>
</comment>
<sequence>MAGRFGLSATNSREKVKISMQSFQIFSYAKMPDHIFFRRPDIPTAKFV</sequence>
<dbReference type="Proteomes" id="UP000004621">
    <property type="component" value="Unassembled WGS sequence"/>
</dbReference>
<gene>
    <name evidence="1" type="ORF">NEISUBOT_05470</name>
</gene>
<dbReference type="AlphaFoldDB" id="A0A9W5IP71"/>
<evidence type="ECO:0000313" key="2">
    <source>
        <dbReference type="Proteomes" id="UP000004621"/>
    </source>
</evidence>
<proteinExistence type="predicted"/>
<protein>
    <submittedName>
        <fullName evidence="1">Uncharacterized protein</fullName>
    </submittedName>
</protein>
<accession>A0A9W5IP71</accession>
<reference evidence="1 2" key="1">
    <citation type="submission" date="2010-01" db="EMBL/GenBank/DDBJ databases">
        <authorList>
            <person name="Weinstock G."/>
            <person name="Sodergren E."/>
            <person name="Clifton S."/>
            <person name="Fulton L."/>
            <person name="Fulton B."/>
            <person name="Courtney L."/>
            <person name="Fronick C."/>
            <person name="Harrison M."/>
            <person name="Strong C."/>
            <person name="Farmer C."/>
            <person name="Delahaunty K."/>
            <person name="Markovic C."/>
            <person name="Hall O."/>
            <person name="Minx P."/>
            <person name="Tomlinson C."/>
            <person name="Mitreva M."/>
            <person name="Nelson J."/>
            <person name="Hou S."/>
            <person name="Wollam A."/>
            <person name="Pepin K.H."/>
            <person name="Johnson M."/>
            <person name="Bhonagiri V."/>
            <person name="Nash W.E."/>
            <person name="Warren W."/>
            <person name="Chinwalla A."/>
            <person name="Mardis E.R."/>
            <person name="Wilson R.K."/>
        </authorList>
    </citation>
    <scope>NUCLEOTIDE SEQUENCE [LARGE SCALE GENOMIC DNA]</scope>
    <source>
        <strain evidence="1 2">NJ9703</strain>
    </source>
</reference>
<name>A0A9W5IP71_NEISU</name>
<evidence type="ECO:0000313" key="1">
    <source>
        <dbReference type="EMBL" id="EFC51136.1"/>
    </source>
</evidence>
<organism evidence="1 2">
    <name type="scientific">Neisseria subflava NJ9703</name>
    <dbReference type="NCBI Taxonomy" id="546268"/>
    <lineage>
        <taxon>Bacteria</taxon>
        <taxon>Pseudomonadati</taxon>
        <taxon>Pseudomonadota</taxon>
        <taxon>Betaproteobacteria</taxon>
        <taxon>Neisseriales</taxon>
        <taxon>Neisseriaceae</taxon>
        <taxon>Neisseria</taxon>
    </lineage>
</organism>